<evidence type="ECO:0000256" key="2">
    <source>
        <dbReference type="ARBA" id="ARBA00022884"/>
    </source>
</evidence>
<feature type="domain" description="RRM" evidence="4">
    <location>
        <begin position="16"/>
        <end position="82"/>
    </location>
</feature>
<dbReference type="GO" id="GO:0006417">
    <property type="term" value="P:regulation of translation"/>
    <property type="evidence" value="ECO:0007669"/>
    <property type="project" value="TreeGrafter"/>
</dbReference>
<sequence length="82" mass="9208">MAIQHAVVEKMEADFGKLFIGGISWDTDEVRLKEYFSSYGGVVEALIMRDWITGRARGFGFVVFVGPDVAKRVVLDRHMIDG</sequence>
<evidence type="ECO:0000259" key="4">
    <source>
        <dbReference type="PROSITE" id="PS50102"/>
    </source>
</evidence>
<name>A0A2U1Q9J5_ARTAN</name>
<evidence type="ECO:0000313" key="5">
    <source>
        <dbReference type="EMBL" id="PWA94582.1"/>
    </source>
</evidence>
<dbReference type="SUPFAM" id="SSF54928">
    <property type="entry name" value="RNA-binding domain, RBD"/>
    <property type="match status" value="1"/>
</dbReference>
<dbReference type="Gene3D" id="3.30.70.330">
    <property type="match status" value="1"/>
</dbReference>
<dbReference type="PANTHER" id="PTHR48032:SF6">
    <property type="entry name" value="RNA-BINDING (RRM_RBD_RNP MOTIFS) FAMILY PROTEIN"/>
    <property type="match status" value="1"/>
</dbReference>
<evidence type="ECO:0000313" key="6">
    <source>
        <dbReference type="Proteomes" id="UP000245207"/>
    </source>
</evidence>
<gene>
    <name evidence="5" type="ORF">CTI12_AA059030</name>
</gene>
<dbReference type="OrthoDB" id="1875751at2759"/>
<keyword evidence="2 3" id="KW-0694">RNA-binding</keyword>
<reference evidence="5 6" key="1">
    <citation type="journal article" date="2018" name="Mol. Plant">
        <title>The genome of Artemisia annua provides insight into the evolution of Asteraceae family and artemisinin biosynthesis.</title>
        <authorList>
            <person name="Shen Q."/>
            <person name="Zhang L."/>
            <person name="Liao Z."/>
            <person name="Wang S."/>
            <person name="Yan T."/>
            <person name="Shi P."/>
            <person name="Liu M."/>
            <person name="Fu X."/>
            <person name="Pan Q."/>
            <person name="Wang Y."/>
            <person name="Lv Z."/>
            <person name="Lu X."/>
            <person name="Zhang F."/>
            <person name="Jiang W."/>
            <person name="Ma Y."/>
            <person name="Chen M."/>
            <person name="Hao X."/>
            <person name="Li L."/>
            <person name="Tang Y."/>
            <person name="Lv G."/>
            <person name="Zhou Y."/>
            <person name="Sun X."/>
            <person name="Brodelius P.E."/>
            <person name="Rose J.K.C."/>
            <person name="Tang K."/>
        </authorList>
    </citation>
    <scope>NUCLEOTIDE SEQUENCE [LARGE SCALE GENOMIC DNA]</scope>
    <source>
        <strain evidence="6">cv. Huhao1</strain>
        <tissue evidence="5">Leaf</tissue>
    </source>
</reference>
<dbReference type="GO" id="GO:0003729">
    <property type="term" value="F:mRNA binding"/>
    <property type="evidence" value="ECO:0007669"/>
    <property type="project" value="TreeGrafter"/>
</dbReference>
<evidence type="ECO:0000256" key="1">
    <source>
        <dbReference type="ARBA" id="ARBA00022737"/>
    </source>
</evidence>
<dbReference type="InterPro" id="IPR035979">
    <property type="entry name" value="RBD_domain_sf"/>
</dbReference>
<keyword evidence="1" id="KW-0677">Repeat</keyword>
<dbReference type="STRING" id="35608.A0A2U1Q9J5"/>
<dbReference type="PROSITE" id="PS50102">
    <property type="entry name" value="RRM"/>
    <property type="match status" value="1"/>
</dbReference>
<dbReference type="EMBL" id="PKPP01000304">
    <property type="protein sequence ID" value="PWA94582.1"/>
    <property type="molecule type" value="Genomic_DNA"/>
</dbReference>
<dbReference type="AlphaFoldDB" id="A0A2U1Q9J5"/>
<dbReference type="PANTHER" id="PTHR48032">
    <property type="entry name" value="RNA-BINDING PROTEIN MUSASHI HOMOLOG RBP6"/>
    <property type="match status" value="1"/>
</dbReference>
<dbReference type="Pfam" id="PF00076">
    <property type="entry name" value="RRM_1"/>
    <property type="match status" value="1"/>
</dbReference>
<comment type="caution">
    <text evidence="5">The sequence shown here is derived from an EMBL/GenBank/DDBJ whole genome shotgun (WGS) entry which is preliminary data.</text>
</comment>
<evidence type="ECO:0000256" key="3">
    <source>
        <dbReference type="PROSITE-ProRule" id="PRU00176"/>
    </source>
</evidence>
<dbReference type="SMART" id="SM00360">
    <property type="entry name" value="RRM"/>
    <property type="match status" value="1"/>
</dbReference>
<dbReference type="InterPro" id="IPR012677">
    <property type="entry name" value="Nucleotide-bd_a/b_plait_sf"/>
</dbReference>
<dbReference type="InterPro" id="IPR000504">
    <property type="entry name" value="RRM_dom"/>
</dbReference>
<protein>
    <submittedName>
        <fullName evidence="5">Nucleotide-binding, alpha-beta plait</fullName>
    </submittedName>
</protein>
<dbReference type="Proteomes" id="UP000245207">
    <property type="component" value="Unassembled WGS sequence"/>
</dbReference>
<accession>A0A2U1Q9J5</accession>
<proteinExistence type="predicted"/>
<keyword evidence="6" id="KW-1185">Reference proteome</keyword>
<organism evidence="5 6">
    <name type="scientific">Artemisia annua</name>
    <name type="common">Sweet wormwood</name>
    <dbReference type="NCBI Taxonomy" id="35608"/>
    <lineage>
        <taxon>Eukaryota</taxon>
        <taxon>Viridiplantae</taxon>
        <taxon>Streptophyta</taxon>
        <taxon>Embryophyta</taxon>
        <taxon>Tracheophyta</taxon>
        <taxon>Spermatophyta</taxon>
        <taxon>Magnoliopsida</taxon>
        <taxon>eudicotyledons</taxon>
        <taxon>Gunneridae</taxon>
        <taxon>Pentapetalae</taxon>
        <taxon>asterids</taxon>
        <taxon>campanulids</taxon>
        <taxon>Asterales</taxon>
        <taxon>Asteraceae</taxon>
        <taxon>Asteroideae</taxon>
        <taxon>Anthemideae</taxon>
        <taxon>Artemisiinae</taxon>
        <taxon>Artemisia</taxon>
    </lineage>
</organism>